<comment type="caution">
    <text evidence="1">The sequence shown here is derived from an EMBL/GenBank/DDBJ whole genome shotgun (WGS) entry which is preliminary data.</text>
</comment>
<organism evidence="1 2">
    <name type="scientific">Belliella filtrata</name>
    <dbReference type="NCBI Taxonomy" id="2923435"/>
    <lineage>
        <taxon>Bacteria</taxon>
        <taxon>Pseudomonadati</taxon>
        <taxon>Bacteroidota</taxon>
        <taxon>Cytophagia</taxon>
        <taxon>Cytophagales</taxon>
        <taxon>Cyclobacteriaceae</taxon>
        <taxon>Belliella</taxon>
    </lineage>
</organism>
<dbReference type="InterPro" id="IPR025365">
    <property type="entry name" value="DUF4269"/>
</dbReference>
<gene>
    <name evidence="1" type="ORF">MM239_02950</name>
</gene>
<protein>
    <submittedName>
        <fullName evidence="1">DUF4269 domain-containing protein</fullName>
    </submittedName>
</protein>
<evidence type="ECO:0000313" key="1">
    <source>
        <dbReference type="EMBL" id="MCH7408341.1"/>
    </source>
</evidence>
<name>A0ABS9UVZ7_9BACT</name>
<dbReference type="EMBL" id="JAKZGP010000004">
    <property type="protein sequence ID" value="MCH7408341.1"/>
    <property type="molecule type" value="Genomic_DNA"/>
</dbReference>
<keyword evidence="2" id="KW-1185">Reference proteome</keyword>
<dbReference type="Pfam" id="PF14091">
    <property type="entry name" value="DUF4269"/>
    <property type="match status" value="1"/>
</dbReference>
<evidence type="ECO:0000313" key="2">
    <source>
        <dbReference type="Proteomes" id="UP001165489"/>
    </source>
</evidence>
<sequence>MDFSNISYLLNGSERHKRAHRLLDSLDVFGVLQSYRPILVGTFPINIDIESSDLDIICTYEYAEDFKQNLIDYFGSLPGFEIREAMKHTGYSVIACFFVGDFEIEIFGQKTPTKDQYAFRHMLIEYGLLLKMGEEFRQEIIALKRQGFKTEPAFAKLLGLKGDPYEALLALENEI</sequence>
<dbReference type="RefSeq" id="WP_241346474.1">
    <property type="nucleotide sequence ID" value="NZ_JAKZGP010000004.1"/>
</dbReference>
<dbReference type="Proteomes" id="UP001165489">
    <property type="component" value="Unassembled WGS sequence"/>
</dbReference>
<proteinExistence type="predicted"/>
<reference evidence="1" key="1">
    <citation type="submission" date="2022-03" db="EMBL/GenBank/DDBJ databases">
        <title>De novo assembled genomes of Belliella spp. (Cyclobacteriaceae) strains.</title>
        <authorList>
            <person name="Szabo A."/>
            <person name="Korponai K."/>
            <person name="Felfoldi T."/>
        </authorList>
    </citation>
    <scope>NUCLEOTIDE SEQUENCE</scope>
    <source>
        <strain evidence="1">DSM 111904</strain>
    </source>
</reference>
<accession>A0ABS9UVZ7</accession>